<dbReference type="AlphaFoldDB" id="A0A2T0W2S5"/>
<keyword evidence="2" id="KW-1185">Reference proteome</keyword>
<evidence type="ECO:0000313" key="1">
    <source>
        <dbReference type="EMBL" id="PRY79446.1"/>
    </source>
</evidence>
<proteinExistence type="predicted"/>
<sequence>MARFAIDLGEMPMSKEDQLQLQNELQSVALKHVARLGFDKPFAVKFPREWWGIILHPDLDRISQIEADLGKRLGGL</sequence>
<organism evidence="1 2">
    <name type="scientific">Yoonia maritima</name>
    <dbReference type="NCBI Taxonomy" id="1435347"/>
    <lineage>
        <taxon>Bacteria</taxon>
        <taxon>Pseudomonadati</taxon>
        <taxon>Pseudomonadota</taxon>
        <taxon>Alphaproteobacteria</taxon>
        <taxon>Rhodobacterales</taxon>
        <taxon>Paracoccaceae</taxon>
        <taxon>Yoonia</taxon>
    </lineage>
</organism>
<protein>
    <submittedName>
        <fullName evidence="1">Uncharacterized protein</fullName>
    </submittedName>
</protein>
<evidence type="ECO:0000313" key="2">
    <source>
        <dbReference type="Proteomes" id="UP000238007"/>
    </source>
</evidence>
<accession>A0A2T0W2S5</accession>
<reference evidence="1 2" key="1">
    <citation type="submission" date="2018-03" db="EMBL/GenBank/DDBJ databases">
        <title>Genomic Encyclopedia of Archaeal and Bacterial Type Strains, Phase II (KMG-II): from individual species to whole genera.</title>
        <authorList>
            <person name="Goeker M."/>
        </authorList>
    </citation>
    <scope>NUCLEOTIDE SEQUENCE [LARGE SCALE GENOMIC DNA]</scope>
    <source>
        <strain evidence="1 2">DSM 101533</strain>
    </source>
</reference>
<dbReference type="EMBL" id="PVTP01000002">
    <property type="protein sequence ID" value="PRY79446.1"/>
    <property type="molecule type" value="Genomic_DNA"/>
</dbReference>
<comment type="caution">
    <text evidence="1">The sequence shown here is derived from an EMBL/GenBank/DDBJ whole genome shotgun (WGS) entry which is preliminary data.</text>
</comment>
<gene>
    <name evidence="1" type="ORF">CLV80_10289</name>
</gene>
<name>A0A2T0W2S5_9RHOB</name>
<dbReference type="Proteomes" id="UP000238007">
    <property type="component" value="Unassembled WGS sequence"/>
</dbReference>
<dbReference type="OrthoDB" id="7874338at2"/>
<dbReference type="RefSeq" id="WP_106354638.1">
    <property type="nucleotide sequence ID" value="NZ_PKFN01000008.1"/>
</dbReference>